<dbReference type="KEGG" id="mfu:LILAB_33260"/>
<dbReference type="InterPro" id="IPR044925">
    <property type="entry name" value="His-Me_finger_sf"/>
</dbReference>
<dbReference type="GO" id="GO:0003676">
    <property type="term" value="F:nucleic acid binding"/>
    <property type="evidence" value="ECO:0007669"/>
    <property type="project" value="InterPro"/>
</dbReference>
<feature type="domain" description="DNA/RNA non-specific endonuclease/pyrophosphatase/phosphodiesterase" evidence="1">
    <location>
        <begin position="10"/>
        <end position="78"/>
    </location>
</feature>
<evidence type="ECO:0000313" key="2">
    <source>
        <dbReference type="EMBL" id="AEI68533.1"/>
    </source>
</evidence>
<dbReference type="EMBL" id="CP002830">
    <property type="protein sequence ID" value="AEI68533.1"/>
    <property type="molecule type" value="Genomic_DNA"/>
</dbReference>
<gene>
    <name evidence="2" type="ordered locus">LILAB_33260</name>
    <name evidence="3" type="ordered locus">LILAB_34175</name>
</gene>
<reference evidence="3 4" key="1">
    <citation type="journal article" date="2011" name="J. Bacteriol.">
        <title>Genome sequence of the halotolerant marine bacterium Myxococcus fulvus HW-1.</title>
        <authorList>
            <person name="Li Z.F."/>
            <person name="Li X."/>
            <person name="Liu H."/>
            <person name="Liu X."/>
            <person name="Han K."/>
            <person name="Wu Z.H."/>
            <person name="Hu W."/>
            <person name="Li F.F."/>
            <person name="Li Y.Z."/>
        </authorList>
    </citation>
    <scope>NUCLEOTIDE SEQUENCE [LARGE SCALE GENOMIC DNA]</scope>
    <source>
        <strain evidence="4">ATCC BAA-855 / HW-1</strain>
        <strain evidence="3">HW-1</strain>
    </source>
</reference>
<name>F8CGI1_MYXFH</name>
<dbReference type="InterPro" id="IPR044929">
    <property type="entry name" value="DNA/RNA_non-sp_Endonuclease_sf"/>
</dbReference>
<organism evidence="3 4">
    <name type="scientific">Myxococcus fulvus (strain ATCC BAA-855 / HW-1)</name>
    <dbReference type="NCBI Taxonomy" id="483219"/>
    <lineage>
        <taxon>Bacteria</taxon>
        <taxon>Pseudomonadati</taxon>
        <taxon>Myxococcota</taxon>
        <taxon>Myxococcia</taxon>
        <taxon>Myxococcales</taxon>
        <taxon>Cystobacterineae</taxon>
        <taxon>Myxococcaceae</taxon>
        <taxon>Myxococcus</taxon>
    </lineage>
</organism>
<protein>
    <submittedName>
        <fullName evidence="3">Putative protease</fullName>
    </submittedName>
</protein>
<dbReference type="Pfam" id="PF01223">
    <property type="entry name" value="Endonuclease_NS"/>
    <property type="match status" value="1"/>
</dbReference>
<proteinExistence type="predicted"/>
<dbReference type="GO" id="GO:0006508">
    <property type="term" value="P:proteolysis"/>
    <property type="evidence" value="ECO:0007669"/>
    <property type="project" value="UniProtKB-KW"/>
</dbReference>
<dbReference type="Gene3D" id="3.40.570.10">
    <property type="entry name" value="Extracellular Endonuclease, subunit A"/>
    <property type="match status" value="1"/>
</dbReference>
<dbReference type="KEGG" id="mfu:LILAB_34175"/>
<accession>F8CGI1</accession>
<dbReference type="STRING" id="483219.LILAB_33260"/>
<dbReference type="InterPro" id="IPR001604">
    <property type="entry name" value="Endo_G_ENPP1-like_dom"/>
</dbReference>
<dbReference type="HOGENOM" id="CLU_1968157_0_0_7"/>
<evidence type="ECO:0000313" key="3">
    <source>
        <dbReference type="EMBL" id="AEI68716.1"/>
    </source>
</evidence>
<dbReference type="Proteomes" id="UP000000488">
    <property type="component" value="Chromosome"/>
</dbReference>
<dbReference type="GO" id="GO:0046872">
    <property type="term" value="F:metal ion binding"/>
    <property type="evidence" value="ECO:0007669"/>
    <property type="project" value="InterPro"/>
</dbReference>
<evidence type="ECO:0000259" key="1">
    <source>
        <dbReference type="Pfam" id="PF01223"/>
    </source>
</evidence>
<evidence type="ECO:0000313" key="4">
    <source>
        <dbReference type="Proteomes" id="UP000000488"/>
    </source>
</evidence>
<dbReference type="AlphaFoldDB" id="F8CGI1"/>
<dbReference type="GO" id="GO:0008233">
    <property type="term" value="F:peptidase activity"/>
    <property type="evidence" value="ECO:0007669"/>
    <property type="project" value="UniProtKB-KW"/>
</dbReference>
<dbReference type="SUPFAM" id="SSF54060">
    <property type="entry name" value="His-Me finger endonucleases"/>
    <property type="match status" value="1"/>
</dbReference>
<dbReference type="EMBL" id="CP002830">
    <property type="protein sequence ID" value="AEI68716.1"/>
    <property type="molecule type" value="Genomic_DNA"/>
</dbReference>
<keyword evidence="3" id="KW-0645">Protease</keyword>
<sequence length="127" mass="14032">MLSDDDPPLRDAQIPAGFWKVVVLRDATAGGADLSVVAFFMKQTEMLHDKLGKKLLQLQRYQVTLPAIEAWTGLDFGALKNADELAWAPAALRADVPSESYRRLTGPQDLVFSGERRRAVGRRILPG</sequence>
<keyword evidence="3" id="KW-0378">Hydrolase</keyword>